<feature type="compositionally biased region" description="Acidic residues" evidence="1">
    <location>
        <begin position="76"/>
        <end position="92"/>
    </location>
</feature>
<evidence type="ECO:0000313" key="2">
    <source>
        <dbReference type="EMBL" id="KAB2570438.1"/>
    </source>
</evidence>
<name>A0A5N5CYJ7_9PEZI</name>
<organism evidence="2 3">
    <name type="scientific">Lasiodiplodia theobromae</name>
    <dbReference type="NCBI Taxonomy" id="45133"/>
    <lineage>
        <taxon>Eukaryota</taxon>
        <taxon>Fungi</taxon>
        <taxon>Dikarya</taxon>
        <taxon>Ascomycota</taxon>
        <taxon>Pezizomycotina</taxon>
        <taxon>Dothideomycetes</taxon>
        <taxon>Dothideomycetes incertae sedis</taxon>
        <taxon>Botryosphaeriales</taxon>
        <taxon>Botryosphaeriaceae</taxon>
        <taxon>Lasiodiplodia</taxon>
    </lineage>
</organism>
<dbReference type="AlphaFoldDB" id="A0A5N5CYJ7"/>
<dbReference type="EMBL" id="VCHE01000137">
    <property type="protein sequence ID" value="KAB2570438.1"/>
    <property type="molecule type" value="Genomic_DNA"/>
</dbReference>
<evidence type="ECO:0000256" key="1">
    <source>
        <dbReference type="SAM" id="MobiDB-lite"/>
    </source>
</evidence>
<sequence length="160" mass="17956">MDETAESVWMKLRLYDEVGSMRLLDGTPNALWEDVLGPEDHDAEKMNEEAEEDKGSENSDNNEGSARKTTSGSPCADDDDGDNDDNDNEEEKTEQKAKGILAFRPLRTVVVAGEKRLREMASKDLPVKRPERAFAPKVVPDSEKEEEVKNCFEGLKWHAT</sequence>
<protein>
    <submittedName>
        <fullName evidence="2">Uncharacterized protein</fullName>
    </submittedName>
</protein>
<feature type="compositionally biased region" description="Basic and acidic residues" evidence="1">
    <location>
        <begin position="38"/>
        <end position="57"/>
    </location>
</feature>
<feature type="region of interest" description="Disordered" evidence="1">
    <location>
        <begin position="23"/>
        <end position="100"/>
    </location>
</feature>
<evidence type="ECO:0000313" key="3">
    <source>
        <dbReference type="Proteomes" id="UP000325902"/>
    </source>
</evidence>
<gene>
    <name evidence="2" type="ORF">DBV05_g10897</name>
</gene>
<feature type="compositionally biased region" description="Polar residues" evidence="1">
    <location>
        <begin position="58"/>
        <end position="73"/>
    </location>
</feature>
<comment type="caution">
    <text evidence="2">The sequence shown here is derived from an EMBL/GenBank/DDBJ whole genome shotgun (WGS) entry which is preliminary data.</text>
</comment>
<proteinExistence type="predicted"/>
<keyword evidence="3" id="KW-1185">Reference proteome</keyword>
<reference evidence="2 3" key="1">
    <citation type="journal article" date="2019" name="Sci. Rep.">
        <title>A multi-omics analysis of the grapevine pathogen Lasiodiplodia theobromae reveals that temperature affects the expression of virulence- and pathogenicity-related genes.</title>
        <authorList>
            <person name="Felix C."/>
            <person name="Meneses R."/>
            <person name="Goncalves M.F.M."/>
            <person name="Tilleman L."/>
            <person name="Duarte A.S."/>
            <person name="Jorrin-Novo J.V."/>
            <person name="Van de Peer Y."/>
            <person name="Deforce D."/>
            <person name="Van Nieuwerburgh F."/>
            <person name="Esteves A.C."/>
            <person name="Alves A."/>
        </authorList>
    </citation>
    <scope>NUCLEOTIDE SEQUENCE [LARGE SCALE GENOMIC DNA]</scope>
    <source>
        <strain evidence="2 3">LA-SOL3</strain>
    </source>
</reference>
<accession>A0A5N5CYJ7</accession>
<dbReference type="Proteomes" id="UP000325902">
    <property type="component" value="Unassembled WGS sequence"/>
</dbReference>